<keyword evidence="2" id="KW-1185">Reference proteome</keyword>
<dbReference type="Proteomes" id="UP000664534">
    <property type="component" value="Unassembled WGS sequence"/>
</dbReference>
<reference evidence="1" key="1">
    <citation type="submission" date="2021-03" db="EMBL/GenBank/DDBJ databases">
        <authorList>
            <person name="Tagirdzhanova G."/>
        </authorList>
    </citation>
    <scope>NUCLEOTIDE SEQUENCE</scope>
</reference>
<gene>
    <name evidence="1" type="ORF">IMSHALPRED_010241</name>
</gene>
<dbReference type="AlphaFoldDB" id="A0A8H3G6H1"/>
<proteinExistence type="predicted"/>
<accession>A0A8H3G6H1</accession>
<name>A0A8H3G6H1_9LECA</name>
<sequence>MPHPTPFNYIQRKRALKHASKPTAVAKITSRPYINPQIASPLFSTLPAEIRNHIFYHALLAYPDPARPYSRHSFWYRPGYTHARAIAVALLLTCRRAYLETDLLPVVHNEHVIWGVEKPRIPPGSTNYLLHDRHMKLSQRNAVHFVHLFTQQFWLEDWKNQWLAFTTSWPEGGPEKIRITIRHTDWWYNLLGENSPLALDPKRKGRARVGEWVPDDQPYESGSWGSRFMHLHGLKKLEMELETIELKRTELDTIVEKARSWKFPLGDGNMLVMDEGSTEKSVWTGSKHFKGLNAPNVALGLQLRQGSTSSFSPFKATPRGDTESEELGLGDTLDYYVVLLTWHAQTKTEYDDVSTAFDVMPTSLSTTSATTNTAVAPPRTTPPRATYNRLNAVPTYYG</sequence>
<dbReference type="OrthoDB" id="288942at2759"/>
<dbReference type="EMBL" id="CAJPDT010000084">
    <property type="protein sequence ID" value="CAF9935477.1"/>
    <property type="molecule type" value="Genomic_DNA"/>
</dbReference>
<evidence type="ECO:0000313" key="2">
    <source>
        <dbReference type="Proteomes" id="UP000664534"/>
    </source>
</evidence>
<protein>
    <submittedName>
        <fullName evidence="1">Uncharacterized protein</fullName>
    </submittedName>
</protein>
<comment type="caution">
    <text evidence="1">The sequence shown here is derived from an EMBL/GenBank/DDBJ whole genome shotgun (WGS) entry which is preliminary data.</text>
</comment>
<evidence type="ECO:0000313" key="1">
    <source>
        <dbReference type="EMBL" id="CAF9935477.1"/>
    </source>
</evidence>
<organism evidence="1 2">
    <name type="scientific">Imshaugia aleurites</name>
    <dbReference type="NCBI Taxonomy" id="172621"/>
    <lineage>
        <taxon>Eukaryota</taxon>
        <taxon>Fungi</taxon>
        <taxon>Dikarya</taxon>
        <taxon>Ascomycota</taxon>
        <taxon>Pezizomycotina</taxon>
        <taxon>Lecanoromycetes</taxon>
        <taxon>OSLEUM clade</taxon>
        <taxon>Lecanoromycetidae</taxon>
        <taxon>Lecanorales</taxon>
        <taxon>Lecanorineae</taxon>
        <taxon>Parmeliaceae</taxon>
        <taxon>Imshaugia</taxon>
    </lineage>
</organism>